<dbReference type="Proteomes" id="UP000548476">
    <property type="component" value="Unassembled WGS sequence"/>
</dbReference>
<evidence type="ECO:0000256" key="1">
    <source>
        <dbReference type="SAM" id="MobiDB-lite"/>
    </source>
</evidence>
<dbReference type="AlphaFoldDB" id="A0A841FNN4"/>
<name>A0A841FNN4_9ACTN</name>
<sequence length="39" mass="4124">MSCRNRSVQGRVASPVPVAPSITADPGYAALDPRIRQEG</sequence>
<feature type="region of interest" description="Disordered" evidence="1">
    <location>
        <begin position="1"/>
        <end position="39"/>
    </location>
</feature>
<evidence type="ECO:0000313" key="2">
    <source>
        <dbReference type="EMBL" id="MBB6033550.1"/>
    </source>
</evidence>
<gene>
    <name evidence="2" type="ORF">HNR73_001400</name>
</gene>
<organism evidence="2 3">
    <name type="scientific">Phytomonospora endophytica</name>
    <dbReference type="NCBI Taxonomy" id="714109"/>
    <lineage>
        <taxon>Bacteria</taxon>
        <taxon>Bacillati</taxon>
        <taxon>Actinomycetota</taxon>
        <taxon>Actinomycetes</taxon>
        <taxon>Micromonosporales</taxon>
        <taxon>Micromonosporaceae</taxon>
        <taxon>Phytomonospora</taxon>
    </lineage>
</organism>
<proteinExistence type="predicted"/>
<accession>A0A841FNN4</accession>
<reference evidence="2 3" key="1">
    <citation type="submission" date="2020-08" db="EMBL/GenBank/DDBJ databases">
        <title>Genomic Encyclopedia of Type Strains, Phase IV (KMG-IV): sequencing the most valuable type-strain genomes for metagenomic binning, comparative biology and taxonomic classification.</title>
        <authorList>
            <person name="Goeker M."/>
        </authorList>
    </citation>
    <scope>NUCLEOTIDE SEQUENCE [LARGE SCALE GENOMIC DNA]</scope>
    <source>
        <strain evidence="2 3">YIM 65646</strain>
    </source>
</reference>
<keyword evidence="3" id="KW-1185">Reference proteome</keyword>
<dbReference type="EMBL" id="JACHGT010000003">
    <property type="protein sequence ID" value="MBB6033550.1"/>
    <property type="molecule type" value="Genomic_DNA"/>
</dbReference>
<protein>
    <submittedName>
        <fullName evidence="2">Uncharacterized protein</fullName>
    </submittedName>
</protein>
<comment type="caution">
    <text evidence="2">The sequence shown here is derived from an EMBL/GenBank/DDBJ whole genome shotgun (WGS) entry which is preliminary data.</text>
</comment>
<evidence type="ECO:0000313" key="3">
    <source>
        <dbReference type="Proteomes" id="UP000548476"/>
    </source>
</evidence>